<keyword evidence="9" id="KW-0472">Membrane</keyword>
<feature type="signal peptide" evidence="11">
    <location>
        <begin position="1"/>
        <end position="18"/>
    </location>
</feature>
<comment type="subcellular location">
    <subcellularLocation>
        <location evidence="1">Cell outer membrane</location>
        <topology evidence="1">Multi-pass membrane protein</topology>
    </subcellularLocation>
</comment>
<organism evidence="13 14">
    <name type="scientific">Sphingobium quisquiliarum P25</name>
    <dbReference type="NCBI Taxonomy" id="1329909"/>
    <lineage>
        <taxon>Bacteria</taxon>
        <taxon>Pseudomonadati</taxon>
        <taxon>Pseudomonadota</taxon>
        <taxon>Alphaproteobacteria</taxon>
        <taxon>Sphingomonadales</taxon>
        <taxon>Sphingomonadaceae</taxon>
        <taxon>Sphingobium</taxon>
    </lineage>
</organism>
<dbReference type="AlphaFoldDB" id="T0HPW6"/>
<dbReference type="InterPro" id="IPR012910">
    <property type="entry name" value="Plug_dom"/>
</dbReference>
<keyword evidence="8" id="KW-0798">TonB box</keyword>
<evidence type="ECO:0000256" key="11">
    <source>
        <dbReference type="SAM" id="SignalP"/>
    </source>
</evidence>
<evidence type="ECO:0000256" key="4">
    <source>
        <dbReference type="ARBA" id="ARBA00022496"/>
    </source>
</evidence>
<evidence type="ECO:0000256" key="5">
    <source>
        <dbReference type="ARBA" id="ARBA00022692"/>
    </source>
</evidence>
<keyword evidence="10" id="KW-0998">Cell outer membrane</keyword>
<protein>
    <recommendedName>
        <fullName evidence="12">TonB-dependent receptor plug domain-containing protein</fullName>
    </recommendedName>
</protein>
<dbReference type="PANTHER" id="PTHR32552:SF81">
    <property type="entry name" value="TONB-DEPENDENT OUTER MEMBRANE RECEPTOR"/>
    <property type="match status" value="1"/>
</dbReference>
<dbReference type="Gene3D" id="2.40.170.20">
    <property type="entry name" value="TonB-dependent receptor, beta-barrel domain"/>
    <property type="match status" value="2"/>
</dbReference>
<evidence type="ECO:0000256" key="3">
    <source>
        <dbReference type="ARBA" id="ARBA00022452"/>
    </source>
</evidence>
<dbReference type="Proteomes" id="UP000015525">
    <property type="component" value="Unassembled WGS sequence"/>
</dbReference>
<evidence type="ECO:0000313" key="13">
    <source>
        <dbReference type="EMBL" id="EQB01325.1"/>
    </source>
</evidence>
<feature type="chain" id="PRO_5004564607" description="TonB-dependent receptor plug domain-containing protein" evidence="11">
    <location>
        <begin position="19"/>
        <end position="855"/>
    </location>
</feature>
<dbReference type="PANTHER" id="PTHR32552">
    <property type="entry name" value="FERRICHROME IRON RECEPTOR-RELATED"/>
    <property type="match status" value="1"/>
</dbReference>
<keyword evidence="4" id="KW-0410">Iron transport</keyword>
<comment type="caution">
    <text evidence="13">The sequence shown here is derived from an EMBL/GenBank/DDBJ whole genome shotgun (WGS) entry which is preliminary data.</text>
</comment>
<keyword evidence="14" id="KW-1185">Reference proteome</keyword>
<evidence type="ECO:0000256" key="10">
    <source>
        <dbReference type="ARBA" id="ARBA00023237"/>
    </source>
</evidence>
<sequence>MGGVAFTAVLVASPAAIAQDVPGGTAGGQQSADAASARTISGADIIVTAQRREERAQDVPVVVTAFSPERLERLDVNEPQDLYGSVPSLTAGNQGQASRDVQAYAIRGQSTGFLASPGVQSYLGEVPLPATVSLSLQGGPGLFVDMESVQVLSGPQGTLFGRNTTGGAVLFQPRKPTDRFEGYIEGGIGNYDLRSIEGAINVPLVEDKLMVRVVGAYQDRRGYTKDLVWDKWRDDTHWYSGRIGITFKPTERIDNYLLIYGTKSSNNGAGYIHNYFNIPGLIGQGFCTEGPPSPGVLSCDVYRRQTEIAKEIGPRRNRQDVDGFSKIDNWGIINNTGIELNDELTLRNIISFQKIKTNYAGDSDATPLQQYQLTQNADLPDFPIEGLAEFGIPNTPGNVYLNGKPNFNLPRDDVKQFTEELQLQGTMLDDHLTFAVGAFYFNATPAGPWGSRAAQFCPAALTGNPTVNPLNGALTCEPSDGRSGVSNQSKALFAQATLDLGTLSPSLEDLRVTGGYRYTWDRIRGFSSSWAANADGGATCSFGTTAGTVVPPGSDPAVVCNFGATLKSKAPTWTIGVDYKPMRDVLVYAKVSRGYKSGGFNTFAVRAETTTFAPEKLTTYEAGFKSDWRIGAVPFRFNATYYYSKYNNIQRPGADGNLRPGLPPAFGAAIFAAEATIQGLEIEASIRPTEAIEIGGTLSHADGDYKKFQVRAIGVSTCPNGDFAFNPAVFVDVSCAPFQFLTPWIYNIYGSINLPVPESMGKLSLFASYSSVSDQYTAPFAFEPEATVKGYGLLNASLNWNGVAGSNFDLTLFANNLTNKLYRVGNTNSFSNNVVSSLYGEPRMYGLKLKYRFGG</sequence>
<accession>T0HPW6</accession>
<keyword evidence="5" id="KW-0812">Transmembrane</keyword>
<dbReference type="PATRIC" id="fig|1329909.3.peg.3436"/>
<proteinExistence type="predicted"/>
<evidence type="ECO:0000256" key="8">
    <source>
        <dbReference type="ARBA" id="ARBA00023077"/>
    </source>
</evidence>
<evidence type="ECO:0000256" key="9">
    <source>
        <dbReference type="ARBA" id="ARBA00023136"/>
    </source>
</evidence>
<dbReference type="GO" id="GO:0009279">
    <property type="term" value="C:cell outer membrane"/>
    <property type="evidence" value="ECO:0007669"/>
    <property type="project" value="UniProtKB-SubCell"/>
</dbReference>
<evidence type="ECO:0000259" key="12">
    <source>
        <dbReference type="Pfam" id="PF07715"/>
    </source>
</evidence>
<keyword evidence="6" id="KW-0408">Iron</keyword>
<reference evidence="13 14" key="1">
    <citation type="journal article" date="2013" name="Genome Announc.">
        <title>Draft Genome Sequence of Sphingobium quisquiliarum Strain P25T, a Novel Hexachlorocyclohexane (HCH)-Degrading Bacterium Isolated from an HCH Dumpsite.</title>
        <authorList>
            <person name="Kumar Singh A."/>
            <person name="Sangwan N."/>
            <person name="Sharma A."/>
            <person name="Gupta V."/>
            <person name="Khurana J.P."/>
            <person name="Lal R."/>
        </authorList>
    </citation>
    <scope>NUCLEOTIDE SEQUENCE [LARGE SCALE GENOMIC DNA]</scope>
    <source>
        <strain evidence="13 14">P25</strain>
    </source>
</reference>
<dbReference type="GO" id="GO:0006826">
    <property type="term" value="P:iron ion transport"/>
    <property type="evidence" value="ECO:0007669"/>
    <property type="project" value="UniProtKB-KW"/>
</dbReference>
<keyword evidence="11" id="KW-0732">Signal</keyword>
<dbReference type="InterPro" id="IPR039426">
    <property type="entry name" value="TonB-dep_rcpt-like"/>
</dbReference>
<dbReference type="Pfam" id="PF07715">
    <property type="entry name" value="Plug"/>
    <property type="match status" value="1"/>
</dbReference>
<dbReference type="SUPFAM" id="SSF56935">
    <property type="entry name" value="Porins"/>
    <property type="match status" value="1"/>
</dbReference>
<feature type="domain" description="TonB-dependent receptor plug" evidence="12">
    <location>
        <begin position="56"/>
        <end position="168"/>
    </location>
</feature>
<gene>
    <name evidence="13" type="ORF">L288_17855</name>
</gene>
<dbReference type="InterPro" id="IPR036942">
    <property type="entry name" value="Beta-barrel_TonB_sf"/>
</dbReference>
<evidence type="ECO:0000256" key="6">
    <source>
        <dbReference type="ARBA" id="ARBA00023004"/>
    </source>
</evidence>
<evidence type="ECO:0000256" key="1">
    <source>
        <dbReference type="ARBA" id="ARBA00004571"/>
    </source>
</evidence>
<dbReference type="EMBL" id="ATHO01000155">
    <property type="protein sequence ID" value="EQB01325.1"/>
    <property type="molecule type" value="Genomic_DNA"/>
</dbReference>
<evidence type="ECO:0000256" key="7">
    <source>
        <dbReference type="ARBA" id="ARBA00023065"/>
    </source>
</evidence>
<name>T0HPW6_9SPHN</name>
<evidence type="ECO:0000256" key="2">
    <source>
        <dbReference type="ARBA" id="ARBA00022448"/>
    </source>
</evidence>
<keyword evidence="3" id="KW-1134">Transmembrane beta strand</keyword>
<evidence type="ECO:0000313" key="14">
    <source>
        <dbReference type="Proteomes" id="UP000015525"/>
    </source>
</evidence>
<keyword evidence="7" id="KW-0406">Ion transport</keyword>
<keyword evidence="2" id="KW-0813">Transport</keyword>